<accession>A0A1M7Y9R6</accession>
<dbReference type="Proteomes" id="UP000184603">
    <property type="component" value="Unassembled WGS sequence"/>
</dbReference>
<dbReference type="InterPro" id="IPR002818">
    <property type="entry name" value="DJ-1/PfpI"/>
</dbReference>
<dbReference type="PANTHER" id="PTHR48094">
    <property type="entry name" value="PROTEIN/NUCLEIC ACID DEGLYCASE DJ-1-RELATED"/>
    <property type="match status" value="1"/>
</dbReference>
<protein>
    <submittedName>
        <fullName evidence="3">4-methyl-5(B-hydroxyethyl)-thiazole monophosphate biosynthesis</fullName>
    </submittedName>
</protein>
<evidence type="ECO:0000313" key="4">
    <source>
        <dbReference type="Proteomes" id="UP000184603"/>
    </source>
</evidence>
<feature type="domain" description="DJ-1/PfpI" evidence="2">
    <location>
        <begin position="3"/>
        <end position="165"/>
    </location>
</feature>
<dbReference type="STRING" id="1121416.SAMN02745220_02795"/>
<dbReference type="RefSeq" id="WP_073614088.1">
    <property type="nucleotide sequence ID" value="NZ_FRFE01000013.1"/>
</dbReference>
<proteinExistence type="predicted"/>
<dbReference type="GO" id="GO:1903189">
    <property type="term" value="P:glyoxal metabolic process"/>
    <property type="evidence" value="ECO:0007669"/>
    <property type="project" value="TreeGrafter"/>
</dbReference>
<dbReference type="EMBL" id="FRFE01000013">
    <property type="protein sequence ID" value="SHO49316.1"/>
    <property type="molecule type" value="Genomic_DNA"/>
</dbReference>
<dbReference type="SUPFAM" id="SSF52317">
    <property type="entry name" value="Class I glutamine amidotransferase-like"/>
    <property type="match status" value="1"/>
</dbReference>
<dbReference type="Gene3D" id="3.40.50.880">
    <property type="match status" value="1"/>
</dbReference>
<dbReference type="InterPro" id="IPR050325">
    <property type="entry name" value="Prot/Nucl_acid_deglycase"/>
</dbReference>
<dbReference type="OrthoDB" id="9792284at2"/>
<dbReference type="InterPro" id="IPR029062">
    <property type="entry name" value="Class_I_gatase-like"/>
</dbReference>
<evidence type="ECO:0000259" key="2">
    <source>
        <dbReference type="Pfam" id="PF01965"/>
    </source>
</evidence>
<name>A0A1M7Y9R6_9BACT</name>
<dbReference type="CDD" id="cd03135">
    <property type="entry name" value="GATase1_DJ-1"/>
    <property type="match status" value="1"/>
</dbReference>
<dbReference type="AlphaFoldDB" id="A0A1M7Y9R6"/>
<reference evidence="3 4" key="1">
    <citation type="submission" date="2016-12" db="EMBL/GenBank/DDBJ databases">
        <authorList>
            <person name="Song W.-J."/>
            <person name="Kurnit D.M."/>
        </authorList>
    </citation>
    <scope>NUCLEOTIDE SEQUENCE [LARGE SCALE GENOMIC DNA]</scope>
    <source>
        <strain evidence="3 4">DSM 18488</strain>
    </source>
</reference>
<keyword evidence="4" id="KW-1185">Reference proteome</keyword>
<dbReference type="InterPro" id="IPR006287">
    <property type="entry name" value="DJ-1"/>
</dbReference>
<keyword evidence="1" id="KW-0677">Repeat</keyword>
<dbReference type="GO" id="GO:0005737">
    <property type="term" value="C:cytoplasm"/>
    <property type="evidence" value="ECO:0007669"/>
    <property type="project" value="TreeGrafter"/>
</dbReference>
<dbReference type="NCBIfam" id="TIGR01383">
    <property type="entry name" value="not_thiJ"/>
    <property type="match status" value="1"/>
</dbReference>
<dbReference type="FunFam" id="3.40.50.880:FF:000015">
    <property type="entry name" value="Protein DJ-1 homolog C"/>
    <property type="match status" value="1"/>
</dbReference>
<organism evidence="3 4">
    <name type="scientific">Desulfopila aestuarii DSM 18488</name>
    <dbReference type="NCBI Taxonomy" id="1121416"/>
    <lineage>
        <taxon>Bacteria</taxon>
        <taxon>Pseudomonadati</taxon>
        <taxon>Thermodesulfobacteriota</taxon>
        <taxon>Desulfobulbia</taxon>
        <taxon>Desulfobulbales</taxon>
        <taxon>Desulfocapsaceae</taxon>
        <taxon>Desulfopila</taxon>
    </lineage>
</organism>
<gene>
    <name evidence="3" type="ORF">SAMN02745220_02795</name>
</gene>
<dbReference type="Pfam" id="PF01965">
    <property type="entry name" value="DJ-1_PfpI"/>
    <property type="match status" value="1"/>
</dbReference>
<dbReference type="PANTHER" id="PTHR48094:SF12">
    <property type="entry name" value="PARKINSON DISEASE PROTEIN 7 HOMOLOG"/>
    <property type="match status" value="1"/>
</dbReference>
<evidence type="ECO:0000313" key="3">
    <source>
        <dbReference type="EMBL" id="SHO49316.1"/>
    </source>
</evidence>
<sequence>MTKKILVPVANGIEMIEALSIVDVFRRAGAIVDIASVHELVITSSHNVKIHADKLIDECVNEEYDLVAVPGGIPGAENLKNCETLITILKKQNAANKLYGAICASPALVLKHHGLLEGKKATCHPLFIANLSSEQASEMKVVFDQNCVTSRGAGTSVDFALELVEILMGKEKKLEVAKGMVVQTS</sequence>
<evidence type="ECO:0000256" key="1">
    <source>
        <dbReference type="ARBA" id="ARBA00022737"/>
    </source>
</evidence>